<feature type="chain" id="PRO_5024367846" description="Transmembrane protein" evidence="3">
    <location>
        <begin position="30"/>
        <end position="301"/>
    </location>
</feature>
<sequence>MTLSGDLRRCSLNTVCLLRVLSILPLVCALRTERQAVNLPPVPATNGSHTVLASSARMPFISRFGHGSFVALGQSEAEIETPLPAHSDIVKARHASKAASHGVPSPEHGEEHEEQSFSAGTQNRSAPMYASWIEVPNEAHKEESSTHRDTVLGRGRNPQDLTDEELHSMTPGEGLTALLSQGKDLVADVKGTLDGFDAVLSLREVTQKLRDEIQKDVQALNRTISEEFANIDELRKLQEAQTAVLRSQLSFLMPKHTDLRDEVLESTGLKALASGAALHGFGYVPFITAFTVGISVSVVLI</sequence>
<protein>
    <recommendedName>
        <fullName evidence="5">Transmembrane protein</fullName>
    </recommendedName>
</protein>
<feature type="coiled-coil region" evidence="1">
    <location>
        <begin position="203"/>
        <end position="237"/>
    </location>
</feature>
<evidence type="ECO:0000256" key="3">
    <source>
        <dbReference type="SAM" id="SignalP"/>
    </source>
</evidence>
<keyword evidence="3" id="KW-0732">Signal</keyword>
<evidence type="ECO:0000256" key="1">
    <source>
        <dbReference type="SAM" id="Coils"/>
    </source>
</evidence>
<feature type="compositionally biased region" description="Basic and acidic residues" evidence="2">
    <location>
        <begin position="138"/>
        <end position="151"/>
    </location>
</feature>
<organism evidence="4">
    <name type="scientific">Sarcocystis aucheniae</name>
    <dbReference type="NCBI Taxonomy" id="65407"/>
    <lineage>
        <taxon>Eukaryota</taxon>
        <taxon>Sar</taxon>
        <taxon>Alveolata</taxon>
        <taxon>Apicomplexa</taxon>
        <taxon>Conoidasida</taxon>
        <taxon>Coccidia</taxon>
        <taxon>Eucoccidiorida</taxon>
        <taxon>Eimeriorina</taxon>
        <taxon>Sarcocystidae</taxon>
        <taxon>Sarcocystis</taxon>
    </lineage>
</organism>
<evidence type="ECO:0008006" key="5">
    <source>
        <dbReference type="Google" id="ProtNLM"/>
    </source>
</evidence>
<feature type="signal peptide" evidence="3">
    <location>
        <begin position="1"/>
        <end position="29"/>
    </location>
</feature>
<keyword evidence="1" id="KW-0175">Coiled coil</keyword>
<feature type="region of interest" description="Disordered" evidence="2">
    <location>
        <begin position="138"/>
        <end position="162"/>
    </location>
</feature>
<reference evidence="4" key="1">
    <citation type="journal article" date="2019" name="Transbound. Emerg. Dis.">
        <title>In silico identification of immunotherapeutic and diagnostic targets in the glycosylphosphatidylinositol metabolism of the coccidian Sarcocystis aucheniae.</title>
        <authorList>
            <person name="Decker C."/>
            <person name="Wieser S.N."/>
            <person name="Soria M."/>
            <person name="de Alba P."/>
            <person name="Florin-Christensen M."/>
            <person name="Schnittger L."/>
        </authorList>
    </citation>
    <scope>NUCLEOTIDE SEQUENCE</scope>
    <source>
        <strain evidence="4">T1</strain>
    </source>
</reference>
<accession>A0A5P9S3L0</accession>
<dbReference type="AlphaFoldDB" id="A0A5P9S3L0"/>
<evidence type="ECO:0000256" key="2">
    <source>
        <dbReference type="SAM" id="MobiDB-lite"/>
    </source>
</evidence>
<name>A0A5P9S3L0_9APIC</name>
<proteinExistence type="evidence at transcript level"/>
<feature type="region of interest" description="Disordered" evidence="2">
    <location>
        <begin position="94"/>
        <end position="123"/>
    </location>
</feature>
<dbReference type="EMBL" id="MK825590">
    <property type="protein sequence ID" value="QFV20524.1"/>
    <property type="molecule type" value="mRNA"/>
</dbReference>
<evidence type="ECO:0000313" key="4">
    <source>
        <dbReference type="EMBL" id="QFV20524.1"/>
    </source>
</evidence>